<organism evidence="1 2">
    <name type="scientific">Hydrogenophaga luteola</name>
    <dbReference type="NCBI Taxonomy" id="1591122"/>
    <lineage>
        <taxon>Bacteria</taxon>
        <taxon>Pseudomonadati</taxon>
        <taxon>Pseudomonadota</taxon>
        <taxon>Betaproteobacteria</taxon>
        <taxon>Burkholderiales</taxon>
        <taxon>Comamonadaceae</taxon>
        <taxon>Hydrogenophaga</taxon>
    </lineage>
</organism>
<dbReference type="Pfam" id="PF14137">
    <property type="entry name" value="DUF4304"/>
    <property type="match status" value="1"/>
</dbReference>
<evidence type="ECO:0000313" key="2">
    <source>
        <dbReference type="Proteomes" id="UP001595729"/>
    </source>
</evidence>
<dbReference type="EMBL" id="JBHRXX010000001">
    <property type="protein sequence ID" value="MFC3682400.1"/>
    <property type="molecule type" value="Genomic_DNA"/>
</dbReference>
<protein>
    <submittedName>
        <fullName evidence="1">DUF4304 domain-containing protein</fullName>
    </submittedName>
</protein>
<proteinExistence type="predicted"/>
<evidence type="ECO:0000313" key="1">
    <source>
        <dbReference type="EMBL" id="MFC3682400.1"/>
    </source>
</evidence>
<comment type="caution">
    <text evidence="1">The sequence shown here is derived from an EMBL/GenBank/DDBJ whole genome shotgun (WGS) entry which is preliminary data.</text>
</comment>
<name>A0ABV7VY42_9BURK</name>
<reference evidence="2" key="1">
    <citation type="journal article" date="2019" name="Int. J. Syst. Evol. Microbiol.">
        <title>The Global Catalogue of Microorganisms (GCM) 10K type strain sequencing project: providing services to taxonomists for standard genome sequencing and annotation.</title>
        <authorList>
            <consortium name="The Broad Institute Genomics Platform"/>
            <consortium name="The Broad Institute Genome Sequencing Center for Infectious Disease"/>
            <person name="Wu L."/>
            <person name="Ma J."/>
        </authorList>
    </citation>
    <scope>NUCLEOTIDE SEQUENCE [LARGE SCALE GENOMIC DNA]</scope>
    <source>
        <strain evidence="2">KCTC 42501</strain>
    </source>
</reference>
<gene>
    <name evidence="1" type="ORF">ACFOPI_02270</name>
</gene>
<dbReference type="RefSeq" id="WP_382170320.1">
    <property type="nucleotide sequence ID" value="NZ_JBHRXX010000001.1"/>
</dbReference>
<dbReference type="InterPro" id="IPR025412">
    <property type="entry name" value="DUF4304"/>
</dbReference>
<accession>A0ABV7VY42</accession>
<dbReference type="Proteomes" id="UP001595729">
    <property type="component" value="Unassembled WGS sequence"/>
</dbReference>
<keyword evidence="2" id="KW-1185">Reference proteome</keyword>
<sequence length="150" mass="16414">MTVRHLGSEVLKLAHAKLKPLGFSKNGQTFSRNRHEYVERFLILGSQWNSGDEPWLFSVEVGVFFPDVPPLAGAKGFWKHCHAVGNAVRLVHESAHGFEVRSTNIEAIAADVVATIESASDALPALLGPVKPRAMKQLISPLPVPNNWSV</sequence>